<dbReference type="RefSeq" id="WP_214651746.1">
    <property type="nucleotide sequence ID" value="NZ_RDPI01001209.1"/>
</dbReference>
<gene>
    <name evidence="2" type="ORF">EAY46_28370</name>
</gene>
<sequence length="276" mass="32225">DVLGYINQFVEHQGYKVLIIANEDEILDKSDINKCYSRAKEKLIGKTFELVPNTSLALGSFIESASSESLKAFYQDNLSNIISVYSSSECKNLRHLKQALWDFDRFYNALPNSTFDKVELKSELLNIFLCFSFETRSANYSIKIISRVKDSIYEGILNKDEGKPKSLYSVLSSKYPMINFSDSLVEESVWVDFFDKGITDEEKIKESIERNKYYQDTQTENWVKLWHYHELSDSEFDRLYEAVMQEVKEHQYKEYQVVKHLAGLLIRLSDIELISI</sequence>
<dbReference type="InterPro" id="IPR011646">
    <property type="entry name" value="KAP_P-loop"/>
</dbReference>
<keyword evidence="3" id="KW-1185">Reference proteome</keyword>
<organism evidence="2 3">
    <name type="scientific">Vibrio anguillarum</name>
    <name type="common">Listonella anguillarum</name>
    <dbReference type="NCBI Taxonomy" id="55601"/>
    <lineage>
        <taxon>Bacteria</taxon>
        <taxon>Pseudomonadati</taxon>
        <taxon>Pseudomonadota</taxon>
        <taxon>Gammaproteobacteria</taxon>
        <taxon>Vibrionales</taxon>
        <taxon>Vibrionaceae</taxon>
        <taxon>Vibrio</taxon>
    </lineage>
</organism>
<reference evidence="2 3" key="1">
    <citation type="journal article" date="2021" name="PeerJ">
        <title>Analysis of 44 Vibrio anguillarum genomes reveals high genetic diversity.</title>
        <authorList>
            <person name="Hansen M.J."/>
            <person name="Dalsgaard I."/>
        </authorList>
    </citation>
    <scope>NUCLEOTIDE SEQUENCE [LARGE SCALE GENOMIC DNA]</scope>
    <source>
        <strain evidence="2 3">040915-1/1B</strain>
    </source>
</reference>
<dbReference type="EMBL" id="RDPI01001209">
    <property type="protein sequence ID" value="MBF4376893.1"/>
    <property type="molecule type" value="Genomic_DNA"/>
</dbReference>
<dbReference type="Proteomes" id="UP000726136">
    <property type="component" value="Unassembled WGS sequence"/>
</dbReference>
<feature type="non-terminal residue" evidence="2">
    <location>
        <position position="276"/>
    </location>
</feature>
<dbReference type="Pfam" id="PF07693">
    <property type="entry name" value="KAP_NTPase"/>
    <property type="match status" value="1"/>
</dbReference>
<name>A0ABR9ZEK1_VIBAN</name>
<feature type="non-terminal residue" evidence="2">
    <location>
        <position position="1"/>
    </location>
</feature>
<comment type="caution">
    <text evidence="2">The sequence shown here is derived from an EMBL/GenBank/DDBJ whole genome shotgun (WGS) entry which is preliminary data.</text>
</comment>
<proteinExistence type="predicted"/>
<evidence type="ECO:0000259" key="1">
    <source>
        <dbReference type="Pfam" id="PF07693"/>
    </source>
</evidence>
<feature type="domain" description="KAP NTPase" evidence="1">
    <location>
        <begin position="2"/>
        <end position="108"/>
    </location>
</feature>
<protein>
    <recommendedName>
        <fullName evidence="1">KAP NTPase domain-containing protein</fullName>
    </recommendedName>
</protein>
<accession>A0ABR9ZEK1</accession>
<evidence type="ECO:0000313" key="2">
    <source>
        <dbReference type="EMBL" id="MBF4376893.1"/>
    </source>
</evidence>
<evidence type="ECO:0000313" key="3">
    <source>
        <dbReference type="Proteomes" id="UP000726136"/>
    </source>
</evidence>